<keyword evidence="2" id="KW-1185">Reference proteome</keyword>
<gene>
    <name evidence="1" type="ORF">D1B32_20790</name>
</gene>
<sequence>MNTYVKNYWSLYLDFLRDFQKLNYRGFSLSFICHFPSLIRKNTELWKDLYDDKFTARLKNEVKDQQEIQEVFNNYMQSHKKKQLVKGKNGKIVVNYDTILRFPAKTFDDYFDRSKTMIVMAGSKNNKKKSSSGVTKRTLFNLQVNYLSNYKIDTKKAIIRLQNQAKSMFKTYKNHHLYKDANFQTLFLKKIAEIVNCIERSIHFYDEVLVSCLLVASTHSYISRILLLVAAERGIPTICIQHGILANEFGFIPKIATIDAVYGNYEVEWYKRLGVSKKTVAITGHPRFDQAFQPSTVKKSTFYKQLGLDKNKKTIMIVVRGNRDIAKWRILIDTISKRLHLNIVIKDYPIKTPHDLTKEFPFVYSSQDYDLYDILPNVDVIVSYPSTVCLETMLAKKPLFVLEKKLPSYTGYYNSLDDLVQKDPKKLGELVIKYFTDLNYKNKVEEKKENFLRVAYPDFSMSGERLKRLISRLIS</sequence>
<dbReference type="SUPFAM" id="SSF53756">
    <property type="entry name" value="UDP-Glycosyltransferase/glycogen phosphorylase"/>
    <property type="match status" value="1"/>
</dbReference>
<name>A0A417YAM8_9BACI</name>
<organism evidence="1 2">
    <name type="scientific">Oceanobacillus profundus</name>
    <dbReference type="NCBI Taxonomy" id="372463"/>
    <lineage>
        <taxon>Bacteria</taxon>
        <taxon>Bacillati</taxon>
        <taxon>Bacillota</taxon>
        <taxon>Bacilli</taxon>
        <taxon>Bacillales</taxon>
        <taxon>Bacillaceae</taxon>
        <taxon>Oceanobacillus</taxon>
    </lineage>
</organism>
<comment type="caution">
    <text evidence="1">The sequence shown here is derived from an EMBL/GenBank/DDBJ whole genome shotgun (WGS) entry which is preliminary data.</text>
</comment>
<dbReference type="OrthoDB" id="2622399at2"/>
<accession>A0A417YAM8</accession>
<reference evidence="1 2" key="1">
    <citation type="journal article" date="2007" name="Int. J. Syst. Evol. Microbiol.">
        <title>Oceanobacillus profundus sp. nov., isolated from a deep-sea sediment core.</title>
        <authorList>
            <person name="Kim Y.G."/>
            <person name="Choi D.H."/>
            <person name="Hyun S."/>
            <person name="Cho B.C."/>
        </authorList>
    </citation>
    <scope>NUCLEOTIDE SEQUENCE [LARGE SCALE GENOMIC DNA]</scope>
    <source>
        <strain evidence="1 2">DSM 18246</strain>
    </source>
</reference>
<dbReference type="RefSeq" id="WP_118890342.1">
    <property type="nucleotide sequence ID" value="NZ_JAMAWL010000002.1"/>
</dbReference>
<evidence type="ECO:0000313" key="1">
    <source>
        <dbReference type="EMBL" id="RHW29655.1"/>
    </source>
</evidence>
<dbReference type="GO" id="GO:0047355">
    <property type="term" value="F:CDP-glycerol glycerophosphotransferase activity"/>
    <property type="evidence" value="ECO:0007669"/>
    <property type="project" value="InterPro"/>
</dbReference>
<dbReference type="Gene3D" id="3.40.50.12580">
    <property type="match status" value="1"/>
</dbReference>
<proteinExistence type="predicted"/>
<dbReference type="Pfam" id="PF04464">
    <property type="entry name" value="Glyphos_transf"/>
    <property type="match status" value="1"/>
</dbReference>
<dbReference type="InterPro" id="IPR007554">
    <property type="entry name" value="Glycerophosphate_synth"/>
</dbReference>
<dbReference type="InterPro" id="IPR043148">
    <property type="entry name" value="TagF_C"/>
</dbReference>
<evidence type="ECO:0000313" key="2">
    <source>
        <dbReference type="Proteomes" id="UP000285456"/>
    </source>
</evidence>
<dbReference type="EMBL" id="QWEH01000021">
    <property type="protein sequence ID" value="RHW29655.1"/>
    <property type="molecule type" value="Genomic_DNA"/>
</dbReference>
<protein>
    <submittedName>
        <fullName evidence="1">Uncharacterized protein</fullName>
    </submittedName>
</protein>
<dbReference type="GO" id="GO:0016020">
    <property type="term" value="C:membrane"/>
    <property type="evidence" value="ECO:0007669"/>
    <property type="project" value="InterPro"/>
</dbReference>
<dbReference type="AlphaFoldDB" id="A0A417YAM8"/>
<dbReference type="Proteomes" id="UP000285456">
    <property type="component" value="Unassembled WGS sequence"/>
</dbReference>